<reference evidence="1" key="2">
    <citation type="submission" date="2020-11" db="EMBL/GenBank/DDBJ databases">
        <authorList>
            <person name="McCartney M.A."/>
            <person name="Auch B."/>
            <person name="Kono T."/>
            <person name="Mallez S."/>
            <person name="Becker A."/>
            <person name="Gohl D.M."/>
            <person name="Silverstein K.A.T."/>
            <person name="Koren S."/>
            <person name="Bechman K.B."/>
            <person name="Herman A."/>
            <person name="Abrahante J.E."/>
            <person name="Garbe J."/>
        </authorList>
    </citation>
    <scope>NUCLEOTIDE SEQUENCE</scope>
    <source>
        <strain evidence="1">Duluth1</strain>
        <tissue evidence="1">Whole animal</tissue>
    </source>
</reference>
<proteinExistence type="predicted"/>
<name>A0A9D4IER1_DREPO</name>
<reference evidence="1" key="1">
    <citation type="journal article" date="2019" name="bioRxiv">
        <title>The Genome of the Zebra Mussel, Dreissena polymorpha: A Resource for Invasive Species Research.</title>
        <authorList>
            <person name="McCartney M.A."/>
            <person name="Auch B."/>
            <person name="Kono T."/>
            <person name="Mallez S."/>
            <person name="Zhang Y."/>
            <person name="Obille A."/>
            <person name="Becker A."/>
            <person name="Abrahante J.E."/>
            <person name="Garbe J."/>
            <person name="Badalamenti J.P."/>
            <person name="Herman A."/>
            <person name="Mangelson H."/>
            <person name="Liachko I."/>
            <person name="Sullivan S."/>
            <person name="Sone E.D."/>
            <person name="Koren S."/>
            <person name="Silverstein K.A.T."/>
            <person name="Beckman K.B."/>
            <person name="Gohl D.M."/>
        </authorList>
    </citation>
    <scope>NUCLEOTIDE SEQUENCE</scope>
    <source>
        <strain evidence="1">Duluth1</strain>
        <tissue evidence="1">Whole animal</tissue>
    </source>
</reference>
<keyword evidence="2" id="KW-1185">Reference proteome</keyword>
<dbReference type="Proteomes" id="UP000828390">
    <property type="component" value="Unassembled WGS sequence"/>
</dbReference>
<dbReference type="AlphaFoldDB" id="A0A9D4IER1"/>
<protein>
    <submittedName>
        <fullName evidence="1">Uncharacterized protein</fullName>
    </submittedName>
</protein>
<evidence type="ECO:0000313" key="1">
    <source>
        <dbReference type="EMBL" id="KAH3770764.1"/>
    </source>
</evidence>
<evidence type="ECO:0000313" key="2">
    <source>
        <dbReference type="Proteomes" id="UP000828390"/>
    </source>
</evidence>
<accession>A0A9D4IER1</accession>
<dbReference type="EMBL" id="JAIWYP010000009">
    <property type="protein sequence ID" value="KAH3770764.1"/>
    <property type="molecule type" value="Genomic_DNA"/>
</dbReference>
<organism evidence="1 2">
    <name type="scientific">Dreissena polymorpha</name>
    <name type="common">Zebra mussel</name>
    <name type="synonym">Mytilus polymorpha</name>
    <dbReference type="NCBI Taxonomy" id="45954"/>
    <lineage>
        <taxon>Eukaryota</taxon>
        <taxon>Metazoa</taxon>
        <taxon>Spiralia</taxon>
        <taxon>Lophotrochozoa</taxon>
        <taxon>Mollusca</taxon>
        <taxon>Bivalvia</taxon>
        <taxon>Autobranchia</taxon>
        <taxon>Heteroconchia</taxon>
        <taxon>Euheterodonta</taxon>
        <taxon>Imparidentia</taxon>
        <taxon>Neoheterodontei</taxon>
        <taxon>Myida</taxon>
        <taxon>Dreissenoidea</taxon>
        <taxon>Dreissenidae</taxon>
        <taxon>Dreissena</taxon>
    </lineage>
</organism>
<sequence length="59" mass="6571">MGDILAPSSTVWECLAQSNTVYETSCHRRPQSGIVWNRLRLSTRHLSTVVHSLGVFGTD</sequence>
<comment type="caution">
    <text evidence="1">The sequence shown here is derived from an EMBL/GenBank/DDBJ whole genome shotgun (WGS) entry which is preliminary data.</text>
</comment>
<gene>
    <name evidence="1" type="ORF">DPMN_172057</name>
</gene>